<name>A0A1N7JET2_9BACI</name>
<evidence type="ECO:0000259" key="3">
    <source>
        <dbReference type="Pfam" id="PF25166"/>
    </source>
</evidence>
<dbReference type="InterPro" id="IPR057253">
    <property type="entry name" value="CoiA-like_N"/>
</dbReference>
<proteinExistence type="predicted"/>
<dbReference type="InterPro" id="IPR057252">
    <property type="entry name" value="CoiA_C"/>
</dbReference>
<dbReference type="RefSeq" id="WP_076558831.1">
    <property type="nucleotide sequence ID" value="NZ_FTOC01000005.1"/>
</dbReference>
<dbReference type="Pfam" id="PF25166">
    <property type="entry name" value="CoiA_C"/>
    <property type="match status" value="1"/>
</dbReference>
<protein>
    <submittedName>
        <fullName evidence="4">Competence protein CoiA-like family, contains a predicted nuclease domain</fullName>
    </submittedName>
</protein>
<dbReference type="EMBL" id="FTOC01000005">
    <property type="protein sequence ID" value="SIS47819.1"/>
    <property type="molecule type" value="Genomic_DNA"/>
</dbReference>
<reference evidence="5" key="1">
    <citation type="submission" date="2017-01" db="EMBL/GenBank/DDBJ databases">
        <authorList>
            <person name="Varghese N."/>
            <person name="Submissions S."/>
        </authorList>
    </citation>
    <scope>NUCLEOTIDE SEQUENCE [LARGE SCALE GENOMIC DNA]</scope>
    <source>
        <strain evidence="5">DSM 23127</strain>
    </source>
</reference>
<organism evidence="4 5">
    <name type="scientific">Salimicrobium flavidum</name>
    <dbReference type="NCBI Taxonomy" id="570947"/>
    <lineage>
        <taxon>Bacteria</taxon>
        <taxon>Bacillati</taxon>
        <taxon>Bacillota</taxon>
        <taxon>Bacilli</taxon>
        <taxon>Bacillales</taxon>
        <taxon>Bacillaceae</taxon>
        <taxon>Salimicrobium</taxon>
    </lineage>
</organism>
<feature type="domain" description="Competence protein CoiA-like N-terminal" evidence="2">
    <location>
        <begin position="16"/>
        <end position="62"/>
    </location>
</feature>
<feature type="domain" description="Competence protein CoiA C-terminal" evidence="3">
    <location>
        <begin position="223"/>
        <end position="302"/>
    </location>
</feature>
<dbReference type="Pfam" id="PF25164">
    <property type="entry name" value="CoiA_N"/>
    <property type="match status" value="1"/>
</dbReference>
<evidence type="ECO:0000259" key="2">
    <source>
        <dbReference type="Pfam" id="PF25164"/>
    </source>
</evidence>
<dbReference type="InterPro" id="IPR010330">
    <property type="entry name" value="CoiA_nuc"/>
</dbReference>
<gene>
    <name evidence="4" type="ORF">SAMN05421687_105156</name>
</gene>
<dbReference type="Pfam" id="PF06054">
    <property type="entry name" value="CoiA_nuc"/>
    <property type="match status" value="1"/>
</dbReference>
<evidence type="ECO:0000313" key="4">
    <source>
        <dbReference type="EMBL" id="SIS47819.1"/>
    </source>
</evidence>
<dbReference type="STRING" id="570947.SAMN05421687_105156"/>
<dbReference type="AlphaFoldDB" id="A0A1N7JET2"/>
<sequence>MFSALDEQGSLRILYRIPRSEVEHLKKSGPFYCPSCKEVVRIRSGNRYATHFAHWPSSSCSYKGETYQHQRGKLLIYEWLIQQGLSPELEYYLPDIQQRPDVLVKWKKYVFAIEFQCSVISASEVKRRSRQYRTAGIIPLWFISEDKVKGTYPKISFSAFLRSFLYRFGDQLHFYSFSPHSNSLSIFTIRQSLSSRKLLTKKCSRSLFQFKLPELFETRRIGISMDSWVQSVYYYRTTPHRMGSAKHRQFYQFLYLNHIAPFLLPSICFLPLRYQPLYDTPAVIWQSRVLVTYVTGVEIGGEISCPPIHVSDVLGNEEMDLIEYYFKELVYLGFIEEREGSWYKRKEIPFPKNIEQALRQDKELMIQLKRRDKSS</sequence>
<dbReference type="Proteomes" id="UP000187608">
    <property type="component" value="Unassembled WGS sequence"/>
</dbReference>
<dbReference type="OrthoDB" id="3784230at2"/>
<evidence type="ECO:0000259" key="1">
    <source>
        <dbReference type="Pfam" id="PF06054"/>
    </source>
</evidence>
<feature type="domain" description="Competence protein CoiA nuclease-like" evidence="1">
    <location>
        <begin position="65"/>
        <end position="218"/>
    </location>
</feature>
<accession>A0A1N7JET2</accession>
<keyword evidence="5" id="KW-1185">Reference proteome</keyword>
<evidence type="ECO:0000313" key="5">
    <source>
        <dbReference type="Proteomes" id="UP000187608"/>
    </source>
</evidence>
<dbReference type="PIRSF" id="PIRSF007487">
    <property type="entry name" value="Competence-induced_CoiA_bac"/>
    <property type="match status" value="1"/>
</dbReference>
<dbReference type="InterPro" id="IPR021176">
    <property type="entry name" value="Competence-induced_CoiA"/>
</dbReference>